<keyword evidence="3" id="KW-1185">Reference proteome</keyword>
<organism evidence="2 3">
    <name type="scientific">Nesterenkonia sedimenti</name>
    <dbReference type="NCBI Taxonomy" id="1463632"/>
    <lineage>
        <taxon>Bacteria</taxon>
        <taxon>Bacillati</taxon>
        <taxon>Actinomycetota</taxon>
        <taxon>Actinomycetes</taxon>
        <taxon>Micrococcales</taxon>
        <taxon>Micrococcaceae</taxon>
        <taxon>Nesterenkonia</taxon>
    </lineage>
</organism>
<dbReference type="EMBL" id="JABAHY010000007">
    <property type="protein sequence ID" value="NLS10130.1"/>
    <property type="molecule type" value="Genomic_DNA"/>
</dbReference>
<name>A0A7X8TJT9_9MICC</name>
<evidence type="ECO:0000259" key="1">
    <source>
        <dbReference type="Pfam" id="PF13280"/>
    </source>
</evidence>
<dbReference type="PROSITE" id="PS52050">
    <property type="entry name" value="WYL"/>
    <property type="match status" value="1"/>
</dbReference>
<sequence>MTATELQALLMGEAGATDLGLEADLETARLKMLATRTPAAEAGESTMERFYVDHGRWFIEPEKPRALPVVAKAVWSGKRLQIRYRRPQRDPLHVQRLLDPLGLVLKADQWYLVAAHRGQVELNSPPGSS</sequence>
<reference evidence="2 3" key="1">
    <citation type="submission" date="2020-04" db="EMBL/GenBank/DDBJ databases">
        <title>Nesterenkonia sp. nov., isolated from marine sediment.</title>
        <authorList>
            <person name="Zhang G."/>
        </authorList>
    </citation>
    <scope>NUCLEOTIDE SEQUENCE [LARGE SCALE GENOMIC DNA]</scope>
    <source>
        <strain evidence="2 3">MY13</strain>
    </source>
</reference>
<dbReference type="InterPro" id="IPR026881">
    <property type="entry name" value="WYL_dom"/>
</dbReference>
<dbReference type="PANTHER" id="PTHR34580:SF1">
    <property type="entry name" value="PROTEIN PAFC"/>
    <property type="match status" value="1"/>
</dbReference>
<evidence type="ECO:0000313" key="3">
    <source>
        <dbReference type="Proteomes" id="UP000523139"/>
    </source>
</evidence>
<comment type="caution">
    <text evidence="2">The sequence shown here is derived from an EMBL/GenBank/DDBJ whole genome shotgun (WGS) entry which is preliminary data.</text>
</comment>
<dbReference type="PANTHER" id="PTHR34580">
    <property type="match status" value="1"/>
</dbReference>
<feature type="domain" description="WYL" evidence="1">
    <location>
        <begin position="66"/>
        <end position="117"/>
    </location>
</feature>
<evidence type="ECO:0000313" key="2">
    <source>
        <dbReference type="EMBL" id="NLS10130.1"/>
    </source>
</evidence>
<dbReference type="RefSeq" id="WP_168887608.1">
    <property type="nucleotide sequence ID" value="NZ_JABAHY010000007.1"/>
</dbReference>
<proteinExistence type="predicted"/>
<dbReference type="Proteomes" id="UP000523139">
    <property type="component" value="Unassembled WGS sequence"/>
</dbReference>
<gene>
    <name evidence="2" type="ORF">HGQ17_08990</name>
</gene>
<dbReference type="InterPro" id="IPR051534">
    <property type="entry name" value="CBASS_pafABC_assoc_protein"/>
</dbReference>
<dbReference type="Pfam" id="PF13280">
    <property type="entry name" value="WYL"/>
    <property type="match status" value="1"/>
</dbReference>
<dbReference type="AlphaFoldDB" id="A0A7X8TJT9"/>
<protein>
    <submittedName>
        <fullName evidence="2">WYL domain-containing protein</fullName>
    </submittedName>
</protein>
<accession>A0A7X8TJT9</accession>